<dbReference type="EnsemblMetazoa" id="SMAR002721-RA">
    <property type="protein sequence ID" value="SMAR002721-PA"/>
    <property type="gene ID" value="SMAR002721"/>
</dbReference>
<evidence type="ECO:0000256" key="1">
    <source>
        <dbReference type="SAM" id="SignalP"/>
    </source>
</evidence>
<sequence>MLRNAFVFTIFIASISFKGIFGRLNEQITTGIINDLNPNCVNETGVNVQSIINLANNCIQDEFKIIKQHANNQSNINLWKILICNDEVVQRCNKLLSNSVNPCLSNVSLDVLNEINKVKEIAVDLLCADDGKNIQVILEGNEACVTSDCDVTGEPVHLEDFFSLERCEKYKTFIQCKAGGSCPHLNHIYEITLKTMYQASPCTN</sequence>
<proteinExistence type="predicted"/>
<dbReference type="HOGENOM" id="CLU_1344768_0_0_1"/>
<keyword evidence="3" id="KW-1185">Reference proteome</keyword>
<accession>T1INY2</accession>
<protein>
    <recommendedName>
        <fullName evidence="4">DUF19 domain-containing protein</fullName>
    </recommendedName>
</protein>
<reference evidence="2" key="2">
    <citation type="submission" date="2015-02" db="UniProtKB">
        <authorList>
            <consortium name="EnsemblMetazoa"/>
        </authorList>
    </citation>
    <scope>IDENTIFICATION</scope>
</reference>
<organism evidence="2 3">
    <name type="scientific">Strigamia maritima</name>
    <name type="common">European centipede</name>
    <name type="synonym">Geophilus maritimus</name>
    <dbReference type="NCBI Taxonomy" id="126957"/>
    <lineage>
        <taxon>Eukaryota</taxon>
        <taxon>Metazoa</taxon>
        <taxon>Ecdysozoa</taxon>
        <taxon>Arthropoda</taxon>
        <taxon>Myriapoda</taxon>
        <taxon>Chilopoda</taxon>
        <taxon>Pleurostigmophora</taxon>
        <taxon>Geophilomorpha</taxon>
        <taxon>Linotaeniidae</taxon>
        <taxon>Strigamia</taxon>
    </lineage>
</organism>
<reference evidence="3" key="1">
    <citation type="submission" date="2011-05" db="EMBL/GenBank/DDBJ databases">
        <authorList>
            <person name="Richards S.R."/>
            <person name="Qu J."/>
            <person name="Jiang H."/>
            <person name="Jhangiani S.N."/>
            <person name="Agravi P."/>
            <person name="Goodspeed R."/>
            <person name="Gross S."/>
            <person name="Mandapat C."/>
            <person name="Jackson L."/>
            <person name="Mathew T."/>
            <person name="Pu L."/>
            <person name="Thornton R."/>
            <person name="Saada N."/>
            <person name="Wilczek-Boney K.B."/>
            <person name="Lee S."/>
            <person name="Kovar C."/>
            <person name="Wu Y."/>
            <person name="Scherer S.E."/>
            <person name="Worley K.C."/>
            <person name="Muzny D.M."/>
            <person name="Gibbs R."/>
        </authorList>
    </citation>
    <scope>NUCLEOTIDE SEQUENCE</scope>
    <source>
        <strain evidence="3">Brora</strain>
    </source>
</reference>
<evidence type="ECO:0000313" key="2">
    <source>
        <dbReference type="EnsemblMetazoa" id="SMAR002721-PA"/>
    </source>
</evidence>
<evidence type="ECO:0000313" key="3">
    <source>
        <dbReference type="Proteomes" id="UP000014500"/>
    </source>
</evidence>
<dbReference type="AlphaFoldDB" id="T1INY2"/>
<dbReference type="Proteomes" id="UP000014500">
    <property type="component" value="Unassembled WGS sequence"/>
</dbReference>
<name>T1INY2_STRMM</name>
<feature type="signal peptide" evidence="1">
    <location>
        <begin position="1"/>
        <end position="22"/>
    </location>
</feature>
<dbReference type="EMBL" id="JH431229">
    <property type="status" value="NOT_ANNOTATED_CDS"/>
    <property type="molecule type" value="Genomic_DNA"/>
</dbReference>
<dbReference type="PhylomeDB" id="T1INY2"/>
<keyword evidence="1" id="KW-0732">Signal</keyword>
<feature type="chain" id="PRO_5004579372" description="DUF19 domain-containing protein" evidence="1">
    <location>
        <begin position="23"/>
        <end position="204"/>
    </location>
</feature>
<evidence type="ECO:0008006" key="4">
    <source>
        <dbReference type="Google" id="ProtNLM"/>
    </source>
</evidence>